<dbReference type="InterPro" id="IPR000477">
    <property type="entry name" value="RT_dom"/>
</dbReference>
<protein>
    <recommendedName>
        <fullName evidence="2">Reverse transcriptase domain-containing protein</fullName>
    </recommendedName>
</protein>
<dbReference type="InterPro" id="IPR025960">
    <property type="entry name" value="RVT_N"/>
</dbReference>
<dbReference type="Pfam" id="PF00078">
    <property type="entry name" value="RVT_1"/>
    <property type="match status" value="1"/>
</dbReference>
<evidence type="ECO:0000259" key="2">
    <source>
        <dbReference type="PROSITE" id="PS50878"/>
    </source>
</evidence>
<dbReference type="PANTHER" id="PTHR34047">
    <property type="entry name" value="NUCLEAR INTRON MATURASE 1, MITOCHONDRIAL-RELATED"/>
    <property type="match status" value="1"/>
</dbReference>
<dbReference type="PROSITE" id="PS50878">
    <property type="entry name" value="RT_POL"/>
    <property type="match status" value="1"/>
</dbReference>
<dbReference type="Proteomes" id="UP000030428">
    <property type="component" value="Unassembled WGS sequence"/>
</dbReference>
<evidence type="ECO:0000313" key="4">
    <source>
        <dbReference type="Proteomes" id="UP000030428"/>
    </source>
</evidence>
<accession>A0A0A6PA80</accession>
<reference evidence="3 4" key="1">
    <citation type="journal article" date="2016" name="Front. Microbiol.">
        <title>Single-Cell (Meta-)Genomics of a Dimorphic Candidatus Thiomargarita nelsonii Reveals Genomic Plasticity.</title>
        <authorList>
            <person name="Flood B.E."/>
            <person name="Fliss P."/>
            <person name="Jones D.S."/>
            <person name="Dick G.J."/>
            <person name="Jain S."/>
            <person name="Kaster A.K."/>
            <person name="Winkel M."/>
            <person name="Mussmann M."/>
            <person name="Bailey J."/>
        </authorList>
    </citation>
    <scope>NUCLEOTIDE SEQUENCE [LARGE SCALE GENOMIC DNA]</scope>
    <source>
        <strain evidence="3">Hydrate Ridge</strain>
    </source>
</reference>
<dbReference type="InterPro" id="IPR013597">
    <property type="entry name" value="Mat_intron_G2"/>
</dbReference>
<dbReference type="PANTHER" id="PTHR34047:SF10">
    <property type="entry name" value="GROUP II INTRON-ASSOCIATED OPEN READING FRAME"/>
    <property type="match status" value="1"/>
</dbReference>
<comment type="similarity">
    <text evidence="1">Belongs to the bacterial reverse transcriptase family.</text>
</comment>
<evidence type="ECO:0000313" key="3">
    <source>
        <dbReference type="EMBL" id="KHD07598.1"/>
    </source>
</evidence>
<dbReference type="InterPro" id="IPR043502">
    <property type="entry name" value="DNA/RNA_pol_sf"/>
</dbReference>
<sequence length="569" mass="66577">MNTLPTYLYSKLLYEENGEKASEALWSSNIDDPIRYHDWNAIDWGKVKRSVFNLQKRIYKAAKAGKLRRARSLMYLLQCSTIGIVLAVRNTAKAETPEKKVNLINEVAKTITEWKTYKALPAKRVMIPKSDGNMRTMGIPTIQDRVMQAVIKLALEPYYEAKFESCNYGFRPAMGFRDAVEDVTNQLLQKQKWILNAGIEGSFDNIDHKYLLQQIGTHWRKIVRRWLKAGYMYDERIHQTEKATQGSISPLFLNIALDKMETDLIEHLGDTVHVIRYADDFVITHKDKEVIEESRKFMEGWLNIRGLSLSEEKTKIVHSTEGFDFLGHHFRHYKNRIKGTYKLQLLNGTKTEQNRANASHVFRAEPMKEKVISHWKEISETIGKMKSVTPDILIKRLQPMITEWANRYRFVHATEAFSKLDHLLWKRLYQWANRRHPQKGKKWVADKYFGEVRGRQWTFMDMKTGKSLRAYSLHKVKMGSYVKVCYDRSYYDGDSAYWAERLSNGYGDITPSKANMLKKQESICPHCNGRLTHDDLLEGHHNIYKGGEYSNFVLMHSHCYDELHRESLK</sequence>
<name>A0A0A6PA80_9GAMM</name>
<dbReference type="Pfam" id="PF13655">
    <property type="entry name" value="RVT_N"/>
    <property type="match status" value="1"/>
</dbReference>
<dbReference type="CDD" id="cd01651">
    <property type="entry name" value="RT_G2_intron"/>
    <property type="match status" value="1"/>
</dbReference>
<gene>
    <name evidence="3" type="ORF">PN36_25905</name>
</gene>
<evidence type="ECO:0000256" key="1">
    <source>
        <dbReference type="ARBA" id="ARBA00034120"/>
    </source>
</evidence>
<dbReference type="Pfam" id="PF08388">
    <property type="entry name" value="GIIM"/>
    <property type="match status" value="1"/>
</dbReference>
<dbReference type="InterPro" id="IPR051083">
    <property type="entry name" value="GrpII_Intron_Splice-Mob/Def"/>
</dbReference>
<keyword evidence="4" id="KW-1185">Reference proteome</keyword>
<dbReference type="SUPFAM" id="SSF56672">
    <property type="entry name" value="DNA/RNA polymerases"/>
    <property type="match status" value="1"/>
</dbReference>
<proteinExistence type="inferred from homology"/>
<dbReference type="AlphaFoldDB" id="A0A0A6PA80"/>
<dbReference type="EMBL" id="JSZA02000147">
    <property type="protein sequence ID" value="KHD07598.1"/>
    <property type="molecule type" value="Genomic_DNA"/>
</dbReference>
<feature type="domain" description="Reverse transcriptase" evidence="2">
    <location>
        <begin position="108"/>
        <end position="330"/>
    </location>
</feature>
<organism evidence="3 4">
    <name type="scientific">Candidatus Thiomargarita nelsonii</name>
    <dbReference type="NCBI Taxonomy" id="1003181"/>
    <lineage>
        <taxon>Bacteria</taxon>
        <taxon>Pseudomonadati</taxon>
        <taxon>Pseudomonadota</taxon>
        <taxon>Gammaproteobacteria</taxon>
        <taxon>Thiotrichales</taxon>
        <taxon>Thiotrichaceae</taxon>
        <taxon>Thiomargarita</taxon>
    </lineage>
</organism>
<comment type="caution">
    <text evidence="3">The sequence shown here is derived from an EMBL/GenBank/DDBJ whole genome shotgun (WGS) entry which is preliminary data.</text>
</comment>